<keyword evidence="4" id="KW-0119">Carbohydrate metabolism</keyword>
<protein>
    <submittedName>
        <fullName evidence="9">Cellulase family glycosylhydrolase</fullName>
    </submittedName>
</protein>
<keyword evidence="10" id="KW-1185">Reference proteome</keyword>
<gene>
    <name evidence="9" type="ORF">H9L15_10995</name>
</gene>
<dbReference type="InterPro" id="IPR050386">
    <property type="entry name" value="Glycosyl_hydrolase_5"/>
</dbReference>
<reference evidence="9 10" key="1">
    <citation type="submission" date="2020-08" db="EMBL/GenBank/DDBJ databases">
        <title>Genome sequence of Sphingomonas daechungensis KACC 18115T.</title>
        <authorList>
            <person name="Hyun D.-W."/>
            <person name="Bae J.-W."/>
        </authorList>
    </citation>
    <scope>NUCLEOTIDE SEQUENCE [LARGE SCALE GENOMIC DNA]</scope>
    <source>
        <strain evidence="9 10">KACC 18115</strain>
    </source>
</reference>
<dbReference type="PANTHER" id="PTHR31297:SF41">
    <property type="entry name" value="ENDOGLUCANASE, PUTATIVE (AFU_ORTHOLOGUE AFUA_5G01830)-RELATED"/>
    <property type="match status" value="1"/>
</dbReference>
<sequence length="200" mass="22102">MGGGRPPVPAVQIDLDAWSAAQRMGVGVNIGNTLENTASWETGWGNPPITKAFIDHVASLGFKTVRLPIAWDTYADNGRIDREKLERVGEVADWITSAGMFCVINIHWDGGWIDSGDKKKFGKAFHTFSPEADRKFRSYWSQIARHFANRDQRLIFEAFNEESHFDGSGSESDAHAALGRVNQAFIDTVRAMAAIMPGGF</sequence>
<accession>A0ABX6SZF4</accession>
<dbReference type="RefSeq" id="WP_187714108.1">
    <property type="nucleotide sequence ID" value="NZ_CP060780.1"/>
</dbReference>
<dbReference type="PANTHER" id="PTHR31297">
    <property type="entry name" value="GLUCAN ENDO-1,6-BETA-GLUCOSIDASE B"/>
    <property type="match status" value="1"/>
</dbReference>
<dbReference type="Gene3D" id="3.20.20.80">
    <property type="entry name" value="Glycosidases"/>
    <property type="match status" value="1"/>
</dbReference>
<feature type="domain" description="Glycoside hydrolase family 5" evidence="8">
    <location>
        <begin position="36"/>
        <end position="193"/>
    </location>
</feature>
<evidence type="ECO:0000256" key="2">
    <source>
        <dbReference type="ARBA" id="ARBA00022801"/>
    </source>
</evidence>
<evidence type="ECO:0000259" key="8">
    <source>
        <dbReference type="Pfam" id="PF00150"/>
    </source>
</evidence>
<organism evidence="9 10">
    <name type="scientific">Sphingomonas daechungensis</name>
    <dbReference type="NCBI Taxonomy" id="1176646"/>
    <lineage>
        <taxon>Bacteria</taxon>
        <taxon>Pseudomonadati</taxon>
        <taxon>Pseudomonadota</taxon>
        <taxon>Alphaproteobacteria</taxon>
        <taxon>Sphingomonadales</taxon>
        <taxon>Sphingomonadaceae</taxon>
        <taxon>Sphingomonas</taxon>
    </lineage>
</organism>
<keyword evidence="3" id="KW-0136">Cellulose degradation</keyword>
<evidence type="ECO:0000256" key="7">
    <source>
        <dbReference type="RuleBase" id="RU361153"/>
    </source>
</evidence>
<evidence type="ECO:0000313" key="10">
    <source>
        <dbReference type="Proteomes" id="UP000516134"/>
    </source>
</evidence>
<evidence type="ECO:0000256" key="3">
    <source>
        <dbReference type="ARBA" id="ARBA00023001"/>
    </source>
</evidence>
<keyword evidence="2 7" id="KW-0378">Hydrolase</keyword>
<dbReference type="InterPro" id="IPR017853">
    <property type="entry name" value="GH"/>
</dbReference>
<keyword evidence="5 7" id="KW-0326">Glycosidase</keyword>
<dbReference type="InterPro" id="IPR001547">
    <property type="entry name" value="Glyco_hydro_5"/>
</dbReference>
<dbReference type="SUPFAM" id="SSF51445">
    <property type="entry name" value="(Trans)glycosidases"/>
    <property type="match status" value="1"/>
</dbReference>
<evidence type="ECO:0000256" key="5">
    <source>
        <dbReference type="ARBA" id="ARBA00023295"/>
    </source>
</evidence>
<name>A0ABX6SZF4_9SPHN</name>
<dbReference type="EMBL" id="CP060780">
    <property type="protein sequence ID" value="QNP42676.1"/>
    <property type="molecule type" value="Genomic_DNA"/>
</dbReference>
<keyword evidence="6" id="KW-0624">Polysaccharide degradation</keyword>
<dbReference type="Pfam" id="PF00150">
    <property type="entry name" value="Cellulase"/>
    <property type="match status" value="1"/>
</dbReference>
<dbReference type="Proteomes" id="UP000516134">
    <property type="component" value="Chromosome"/>
</dbReference>
<proteinExistence type="inferred from homology"/>
<evidence type="ECO:0000313" key="9">
    <source>
        <dbReference type="EMBL" id="QNP42676.1"/>
    </source>
</evidence>
<evidence type="ECO:0000256" key="1">
    <source>
        <dbReference type="ARBA" id="ARBA00005641"/>
    </source>
</evidence>
<comment type="similarity">
    <text evidence="1 7">Belongs to the glycosyl hydrolase 5 (cellulase A) family.</text>
</comment>
<evidence type="ECO:0000256" key="6">
    <source>
        <dbReference type="ARBA" id="ARBA00023326"/>
    </source>
</evidence>
<evidence type="ECO:0000256" key="4">
    <source>
        <dbReference type="ARBA" id="ARBA00023277"/>
    </source>
</evidence>